<dbReference type="Proteomes" id="UP000236655">
    <property type="component" value="Chromosome"/>
</dbReference>
<keyword evidence="2" id="KW-0479">Metal-binding</keyword>
<keyword evidence="5" id="KW-0694">RNA-binding</keyword>
<keyword evidence="3" id="KW-0378">Hydrolase</keyword>
<evidence type="ECO:0000259" key="6">
    <source>
        <dbReference type="Pfam" id="PF10150"/>
    </source>
</evidence>
<evidence type="ECO:0000313" key="8">
    <source>
        <dbReference type="Proteomes" id="UP000236655"/>
    </source>
</evidence>
<feature type="domain" description="RNA-binding protein AU-1/Ribonuclease E/G" evidence="6">
    <location>
        <begin position="105"/>
        <end position="353"/>
    </location>
</feature>
<sequence length="354" mass="39948">MQLSRVLVYQTGETVYSFVYANDKLVYVLQDDLNEPATESLFNARVSRVNHKSGSAFVEYLPGLSGWINLKASKTGVQNGSNIVCQLAWHGDTQKQAKLRPGVQLAGKYVVWLDDDKFALQSKKLSEAKKDELLSRTELNHGRWILRSSVNDESDLSLVINEIKMIKEQIQTIKASNNLGLISAGKRNYLKLLRSFRLDSGFELTTNNETIYDEIRYWQDLWQIDVISFNPKLNLTSNIDEYSQLLNQSIITLANGATLALASLHGIHVIDVNSASLDMNAFTLNNAVIEQIYQQICLRNLLGIILIDFVKNMNQEEQGRIITKLNKLFASDVTSTKILGFSHAGLCEIIRNKF</sequence>
<dbReference type="GO" id="GO:0006364">
    <property type="term" value="P:rRNA processing"/>
    <property type="evidence" value="ECO:0007669"/>
    <property type="project" value="TreeGrafter"/>
</dbReference>
<dbReference type="GO" id="GO:0046872">
    <property type="term" value="F:metal ion binding"/>
    <property type="evidence" value="ECO:0007669"/>
    <property type="project" value="UniProtKB-KW"/>
</dbReference>
<dbReference type="KEGG" id="nba:CUN60_03575"/>
<keyword evidence="8" id="KW-1185">Reference proteome</keyword>
<comment type="cofactor">
    <cofactor evidence="1">
        <name>Mg(2+)</name>
        <dbReference type="ChEBI" id="CHEBI:18420"/>
    </cofactor>
</comment>
<dbReference type="InterPro" id="IPR004659">
    <property type="entry name" value="RNase_E/G"/>
</dbReference>
<dbReference type="GO" id="GO:0003723">
    <property type="term" value="F:RNA binding"/>
    <property type="evidence" value="ECO:0007669"/>
    <property type="project" value="UniProtKB-KW"/>
</dbReference>
<organism evidence="7 8">
    <name type="scientific">Aquella oligotrophica</name>
    <dbReference type="NCBI Taxonomy" id="2067065"/>
    <lineage>
        <taxon>Bacteria</taxon>
        <taxon>Pseudomonadati</taxon>
        <taxon>Pseudomonadota</taxon>
        <taxon>Betaproteobacteria</taxon>
        <taxon>Neisseriales</taxon>
        <taxon>Neisseriaceae</taxon>
        <taxon>Aquella</taxon>
    </lineage>
</organism>
<dbReference type="OrthoDB" id="9804278at2"/>
<dbReference type="GO" id="GO:0004540">
    <property type="term" value="F:RNA nuclease activity"/>
    <property type="evidence" value="ECO:0007669"/>
    <property type="project" value="InterPro"/>
</dbReference>
<dbReference type="RefSeq" id="WP_102950713.1">
    <property type="nucleotide sequence ID" value="NZ_CP024847.1"/>
</dbReference>
<dbReference type="InterPro" id="IPR019307">
    <property type="entry name" value="RNA-bd_AU-1/RNase_E/G"/>
</dbReference>
<dbReference type="GO" id="GO:0005737">
    <property type="term" value="C:cytoplasm"/>
    <property type="evidence" value="ECO:0007669"/>
    <property type="project" value="TreeGrafter"/>
</dbReference>
<reference evidence="8" key="1">
    <citation type="submission" date="2017-11" db="EMBL/GenBank/DDBJ databases">
        <authorList>
            <person name="Chan K.G."/>
            <person name="Lee L.S."/>
        </authorList>
    </citation>
    <scope>NUCLEOTIDE SEQUENCE [LARGE SCALE GENOMIC DNA]</scope>
    <source>
        <strain evidence="8">DSM 100970</strain>
    </source>
</reference>
<protein>
    <recommendedName>
        <fullName evidence="6">RNA-binding protein AU-1/Ribonuclease E/G domain-containing protein</fullName>
    </recommendedName>
</protein>
<evidence type="ECO:0000256" key="1">
    <source>
        <dbReference type="ARBA" id="ARBA00001946"/>
    </source>
</evidence>
<name>A0A2I7N4M4_9NEIS</name>
<dbReference type="PANTHER" id="PTHR30001">
    <property type="entry name" value="RIBONUCLEASE"/>
    <property type="match status" value="1"/>
</dbReference>
<proteinExistence type="predicted"/>
<dbReference type="EMBL" id="CP024847">
    <property type="protein sequence ID" value="AUR51413.1"/>
    <property type="molecule type" value="Genomic_DNA"/>
</dbReference>
<dbReference type="AlphaFoldDB" id="A0A2I7N4M4"/>
<keyword evidence="4" id="KW-0460">Magnesium</keyword>
<dbReference type="PANTHER" id="PTHR30001:SF0">
    <property type="entry name" value="RIBONUCLEASE G"/>
    <property type="match status" value="1"/>
</dbReference>
<dbReference type="GO" id="GO:0016787">
    <property type="term" value="F:hydrolase activity"/>
    <property type="evidence" value="ECO:0007669"/>
    <property type="project" value="UniProtKB-KW"/>
</dbReference>
<gene>
    <name evidence="7" type="ORF">CUN60_03575</name>
</gene>
<accession>A0A2I7N4M4</accession>
<evidence type="ECO:0000256" key="5">
    <source>
        <dbReference type="ARBA" id="ARBA00022884"/>
    </source>
</evidence>
<evidence type="ECO:0000256" key="3">
    <source>
        <dbReference type="ARBA" id="ARBA00022801"/>
    </source>
</evidence>
<evidence type="ECO:0000313" key="7">
    <source>
        <dbReference type="EMBL" id="AUR51413.1"/>
    </source>
</evidence>
<dbReference type="Pfam" id="PF10150">
    <property type="entry name" value="RNase_E_G"/>
    <property type="match status" value="1"/>
</dbReference>
<evidence type="ECO:0000256" key="4">
    <source>
        <dbReference type="ARBA" id="ARBA00022842"/>
    </source>
</evidence>
<evidence type="ECO:0000256" key="2">
    <source>
        <dbReference type="ARBA" id="ARBA00022723"/>
    </source>
</evidence>